<evidence type="ECO:0000256" key="1">
    <source>
        <dbReference type="ARBA" id="ARBA00004571"/>
    </source>
</evidence>
<evidence type="ECO:0000256" key="5">
    <source>
        <dbReference type="ARBA" id="ARBA00022692"/>
    </source>
</evidence>
<evidence type="ECO:0000313" key="13">
    <source>
        <dbReference type="EMBL" id="MDT0336437.1"/>
    </source>
</evidence>
<gene>
    <name evidence="13" type="ORF">RJN63_06350</name>
</gene>
<reference evidence="13" key="1">
    <citation type="submission" date="2023-02" db="EMBL/GenBank/DDBJ databases">
        <title>Description of Herbaspirillum huttiense subsp. nephrolepsisexaltata and Herbaspirillum huttiense subsp. lycopersicon.</title>
        <authorList>
            <person name="Poudel M."/>
            <person name="Sharma A."/>
            <person name="Goss E."/>
            <person name="Tapia J.H."/>
            <person name="Harmon C.M."/>
            <person name="Jones J.B."/>
        </authorList>
    </citation>
    <scope>NUCLEOTIDE SEQUENCE</scope>
    <source>
        <strain evidence="13">NC40101</strain>
    </source>
</reference>
<keyword evidence="4" id="KW-1134">Transmembrane beta strand</keyword>
<dbReference type="GO" id="GO:0009279">
    <property type="term" value="C:cell outer membrane"/>
    <property type="evidence" value="ECO:0007669"/>
    <property type="project" value="UniProtKB-SubCell"/>
</dbReference>
<evidence type="ECO:0000256" key="4">
    <source>
        <dbReference type="ARBA" id="ARBA00022452"/>
    </source>
</evidence>
<evidence type="ECO:0000259" key="12">
    <source>
        <dbReference type="Pfam" id="PF13609"/>
    </source>
</evidence>
<comment type="subcellular location">
    <subcellularLocation>
        <location evidence="1">Cell outer membrane</location>
        <topology evidence="1">Multi-pass membrane protein</topology>
    </subcellularLocation>
</comment>
<evidence type="ECO:0000256" key="2">
    <source>
        <dbReference type="ARBA" id="ARBA00011233"/>
    </source>
</evidence>
<comment type="subunit">
    <text evidence="2">Homotrimer.</text>
</comment>
<comment type="caution">
    <text evidence="13">The sequence shown here is derived from an EMBL/GenBank/DDBJ whole genome shotgun (WGS) entry which is preliminary data.</text>
</comment>
<dbReference type="InterPro" id="IPR002299">
    <property type="entry name" value="Porin_Neis"/>
</dbReference>
<evidence type="ECO:0000256" key="10">
    <source>
        <dbReference type="ARBA" id="ARBA00023237"/>
    </source>
</evidence>
<evidence type="ECO:0000256" key="7">
    <source>
        <dbReference type="ARBA" id="ARBA00023065"/>
    </source>
</evidence>
<feature type="domain" description="Porin" evidence="12">
    <location>
        <begin position="10"/>
        <end position="342"/>
    </location>
</feature>
<dbReference type="CDD" id="cd00342">
    <property type="entry name" value="gram_neg_porins"/>
    <property type="match status" value="1"/>
</dbReference>
<dbReference type="GO" id="GO:0046930">
    <property type="term" value="C:pore complex"/>
    <property type="evidence" value="ECO:0007669"/>
    <property type="project" value="UniProtKB-KW"/>
</dbReference>
<keyword evidence="8" id="KW-0626">Porin</keyword>
<dbReference type="PANTHER" id="PTHR34501">
    <property type="entry name" value="PROTEIN YDDL-RELATED"/>
    <property type="match status" value="1"/>
</dbReference>
<keyword evidence="10" id="KW-0998">Cell outer membrane</keyword>
<keyword evidence="6 11" id="KW-0732">Signal</keyword>
<evidence type="ECO:0000256" key="3">
    <source>
        <dbReference type="ARBA" id="ARBA00022448"/>
    </source>
</evidence>
<protein>
    <submittedName>
        <fullName evidence="13">Porin</fullName>
    </submittedName>
</protein>
<dbReference type="GO" id="GO:0015288">
    <property type="term" value="F:porin activity"/>
    <property type="evidence" value="ECO:0007669"/>
    <property type="project" value="UniProtKB-KW"/>
</dbReference>
<dbReference type="PRINTS" id="PR00182">
    <property type="entry name" value="ECOLNEIPORIN"/>
</dbReference>
<dbReference type="PANTHER" id="PTHR34501:SF9">
    <property type="entry name" value="MAJOR OUTER MEMBRANE PROTEIN P.IA"/>
    <property type="match status" value="1"/>
</dbReference>
<feature type="signal peptide" evidence="11">
    <location>
        <begin position="1"/>
        <end position="21"/>
    </location>
</feature>
<dbReference type="InterPro" id="IPR001702">
    <property type="entry name" value="Porin_Gram-ve"/>
</dbReference>
<evidence type="ECO:0000256" key="8">
    <source>
        <dbReference type="ARBA" id="ARBA00023114"/>
    </source>
</evidence>
<name>A0AAE4G5Y5_9BURK</name>
<organism evidence="13">
    <name type="scientific">Herbaspirillum huttiense subsp. nephrolepidis</name>
    <dbReference type="NCBI Taxonomy" id="3075126"/>
    <lineage>
        <taxon>Bacteria</taxon>
        <taxon>Pseudomonadati</taxon>
        <taxon>Pseudomonadota</taxon>
        <taxon>Betaproteobacteria</taxon>
        <taxon>Burkholderiales</taxon>
        <taxon>Oxalobacteraceae</taxon>
        <taxon>Herbaspirillum</taxon>
    </lineage>
</organism>
<keyword evidence="7" id="KW-0406">Ion transport</keyword>
<dbReference type="RefSeq" id="WP_310835628.1">
    <property type="nucleotide sequence ID" value="NZ_JAVLSM010000001.1"/>
</dbReference>
<keyword evidence="5" id="KW-0812">Transmembrane</keyword>
<dbReference type="EMBL" id="JAVRAA010000002">
    <property type="protein sequence ID" value="MDT0336437.1"/>
    <property type="molecule type" value="Genomic_DNA"/>
</dbReference>
<dbReference type="Pfam" id="PF13609">
    <property type="entry name" value="Porin_4"/>
    <property type="match status" value="1"/>
</dbReference>
<dbReference type="GO" id="GO:0034220">
    <property type="term" value="P:monoatomic ion transmembrane transport"/>
    <property type="evidence" value="ECO:0007669"/>
    <property type="project" value="InterPro"/>
</dbReference>
<dbReference type="PRINTS" id="PR00184">
    <property type="entry name" value="NEISSPPORIN"/>
</dbReference>
<dbReference type="InterPro" id="IPR050298">
    <property type="entry name" value="Gram-neg_bact_OMP"/>
</dbReference>
<evidence type="ECO:0000256" key="9">
    <source>
        <dbReference type="ARBA" id="ARBA00023136"/>
    </source>
</evidence>
<evidence type="ECO:0000256" key="11">
    <source>
        <dbReference type="SAM" id="SignalP"/>
    </source>
</evidence>
<dbReference type="InterPro" id="IPR033900">
    <property type="entry name" value="Gram_neg_porin_domain"/>
</dbReference>
<proteinExistence type="predicted"/>
<dbReference type="Gene3D" id="2.40.160.10">
    <property type="entry name" value="Porin"/>
    <property type="match status" value="1"/>
</dbReference>
<accession>A0AAE4G5Y5</accession>
<keyword evidence="3" id="KW-0813">Transport</keyword>
<dbReference type="InterPro" id="IPR023614">
    <property type="entry name" value="Porin_dom_sf"/>
</dbReference>
<feature type="chain" id="PRO_5042093815" evidence="11">
    <location>
        <begin position="22"/>
        <end position="369"/>
    </location>
</feature>
<sequence>MKKSSMLLLAAGLTTGGAAFAQSSVTIYGIVDTSIRYLSNDNAQGSSNVRMDNGAISNSRIGFKGTEDLGGGLKAVFHLENGFSSDTGAAQQGGRLFGRQSWVGLAGDFGKVSVGRQNTALFDLMADHFDPLTVGNYETNSWMPAAATRVRSDNTVRYDGQFGPVAASVSYAFGEQAGSTRSGSQISTALRYNNGGFAIGGGFQQTVDTTAARNKATTYNLSASYAFGAAKVFAGYYRMKDATGLNGLFMETTNYSLANTAGGNTVGVERKDDGYFFGANYQATAALSLTGGVYYDKSKNVAYQALGNVGDGKRYTVVGVAEYALSKRTQLYTTVDYNKAKDAAAYEITNSANGKSNLTTVGVGIRHIF</sequence>
<keyword evidence="9" id="KW-0472">Membrane</keyword>
<dbReference type="SUPFAM" id="SSF56935">
    <property type="entry name" value="Porins"/>
    <property type="match status" value="1"/>
</dbReference>
<evidence type="ECO:0000256" key="6">
    <source>
        <dbReference type="ARBA" id="ARBA00022729"/>
    </source>
</evidence>
<dbReference type="AlphaFoldDB" id="A0AAE4G5Y5"/>